<dbReference type="Pfam" id="PF01117">
    <property type="entry name" value="Aerolysin"/>
    <property type="match status" value="1"/>
</dbReference>
<protein>
    <submittedName>
        <fullName evidence="5">Leucine-rich repeat protein</fullName>
    </submittedName>
</protein>
<comment type="similarity">
    <text evidence="1">Belongs to the aerolysin family.</text>
</comment>
<evidence type="ECO:0000256" key="3">
    <source>
        <dbReference type="SAM" id="SignalP"/>
    </source>
</evidence>
<dbReference type="PROSITE" id="PS51257">
    <property type="entry name" value="PROKAR_LIPOPROTEIN"/>
    <property type="match status" value="1"/>
</dbReference>
<organism evidence="5 6">
    <name type="scientific">Dorea hominis</name>
    <dbReference type="NCBI Taxonomy" id="2763040"/>
    <lineage>
        <taxon>Bacteria</taxon>
        <taxon>Bacillati</taxon>
        <taxon>Bacillota</taxon>
        <taxon>Clostridia</taxon>
        <taxon>Lachnospirales</taxon>
        <taxon>Lachnospiraceae</taxon>
        <taxon>Dorea</taxon>
    </lineage>
</organism>
<evidence type="ECO:0000256" key="1">
    <source>
        <dbReference type="ARBA" id="ARBA00009831"/>
    </source>
</evidence>
<reference evidence="5 6" key="1">
    <citation type="submission" date="2020-08" db="EMBL/GenBank/DDBJ databases">
        <title>Genome public.</title>
        <authorList>
            <person name="Liu C."/>
            <person name="Sun Q."/>
        </authorList>
    </citation>
    <scope>NUCLEOTIDE SEQUENCE [LARGE SCALE GENOMIC DNA]</scope>
    <source>
        <strain evidence="5 6">NSJ-36</strain>
    </source>
</reference>
<dbReference type="RefSeq" id="WP_186855399.1">
    <property type="nucleotide sequence ID" value="NZ_JACOOY010000003.1"/>
</dbReference>
<evidence type="ECO:0000313" key="5">
    <source>
        <dbReference type="EMBL" id="MBC5664279.1"/>
    </source>
</evidence>
<dbReference type="SUPFAM" id="SSF56973">
    <property type="entry name" value="Aerolisin/ETX pore-forming domain"/>
    <property type="match status" value="1"/>
</dbReference>
<keyword evidence="3" id="KW-0732">Signal</keyword>
<dbReference type="Gene3D" id="3.80.10.10">
    <property type="entry name" value="Ribonuclease Inhibitor"/>
    <property type="match status" value="1"/>
</dbReference>
<dbReference type="Pfam" id="PF13306">
    <property type="entry name" value="LRR_5"/>
    <property type="match status" value="1"/>
</dbReference>
<evidence type="ECO:0000313" key="6">
    <source>
        <dbReference type="Proteomes" id="UP000647235"/>
    </source>
</evidence>
<sequence>MKKNDKRKIRIWKKTFALALSSVMIFSCIPMTQVKAGDESPEAIINGLVDLPKTFIDKDSQDLGSDRVFYRNTNTDLSMLPAECYKKALQSYIIDDDVPMGTRKGDYLLSDWDYLGWILSVEKGQGNYGYLNDTLCNMTIYGNRRKSELKLDDAWYNWGGYFSESSLANAQQHIANDLTSTPLGSLPLKKLDSISNDTEESPVVVRWHGALRAKDSDIAGRYKAYAVYFHNFRVSPIFPMYDNSYKRVISDEKKTSNIYSSDIRNNSGVEVSGTQSLTNSTTYGALSSISGSKSYTYEESVTVTHSKSLPFFGDLETSIGFSASQSIEKGWSKEESEERSTENTSEVSLSLLPYTAALIQQQTKTQTATTYYKCPVYINYDVTIVEYDRNLRGGKLNSYVLASFTGAGSKNARTNLKKRSYIQASMTDPDGINWGTVKKYKYGDELLKRIRRNGLMSAAGGSYTETLSSVSSKVDDLIPTLPLSDISVKSGAPKSVNIKQNYSLSKIKLVATNTKGADYYGFNAKKGIWKITNAKGTPVKSSTATLSGNAGKQVLTGKKKGMLYLTYFINDNTYSTADYIEKYSTNNSVDRPTLRISIAGNTAPKISGNTTYKPSKKASGTVTIPTYVKRDGKTYRVTKIASNAFKGNTKVKKIVIPSTVTNIGKKAFYGCKNLKVVTIKTSQLTTARVGSQAFTKTHAKAIITVPKGKVKSYKKIFLKKGLSKNATVK</sequence>
<name>A0ABR7EU76_9FIRM</name>
<dbReference type="InterPro" id="IPR032675">
    <property type="entry name" value="LRR_dom_sf"/>
</dbReference>
<comment type="caution">
    <text evidence="5">The sequence shown here is derived from an EMBL/GenBank/DDBJ whole genome shotgun (WGS) entry which is preliminary data.</text>
</comment>
<feature type="signal peptide" evidence="3">
    <location>
        <begin position="1"/>
        <end position="36"/>
    </location>
</feature>
<proteinExistence type="inferred from homology"/>
<feature type="chain" id="PRO_5047445147" evidence="3">
    <location>
        <begin position="37"/>
        <end position="729"/>
    </location>
</feature>
<evidence type="ECO:0000259" key="4">
    <source>
        <dbReference type="Pfam" id="PF01117"/>
    </source>
</evidence>
<gene>
    <name evidence="5" type="ORF">H8S07_03110</name>
</gene>
<keyword evidence="2" id="KW-1015">Disulfide bond</keyword>
<feature type="domain" description="Aerolysin-like C-terminal" evidence="4">
    <location>
        <begin position="247"/>
        <end position="387"/>
    </location>
</feature>
<keyword evidence="6" id="KW-1185">Reference proteome</keyword>
<dbReference type="Proteomes" id="UP000647235">
    <property type="component" value="Unassembled WGS sequence"/>
</dbReference>
<dbReference type="InterPro" id="IPR026906">
    <property type="entry name" value="LRR_5"/>
</dbReference>
<dbReference type="Gene3D" id="2.170.15.10">
    <property type="entry name" value="Proaerolysin, chain A, domain 3"/>
    <property type="match status" value="1"/>
</dbReference>
<evidence type="ECO:0000256" key="2">
    <source>
        <dbReference type="ARBA" id="ARBA00023157"/>
    </source>
</evidence>
<accession>A0ABR7EU76</accession>
<dbReference type="EMBL" id="JACOOY010000003">
    <property type="protein sequence ID" value="MBC5664279.1"/>
    <property type="molecule type" value="Genomic_DNA"/>
</dbReference>
<dbReference type="InterPro" id="IPR055267">
    <property type="entry name" value="Aerolysin-like_C"/>
</dbReference>